<dbReference type="PANTHER" id="PTHR44591:SF3">
    <property type="entry name" value="RESPONSE REGULATORY DOMAIN-CONTAINING PROTEIN"/>
    <property type="match status" value="1"/>
</dbReference>
<keyword evidence="8" id="KW-0808">Transferase</keyword>
<dbReference type="PROSITE" id="PS50110">
    <property type="entry name" value="RESPONSE_REGULATORY"/>
    <property type="match status" value="1"/>
</dbReference>
<evidence type="ECO:0000256" key="1">
    <source>
        <dbReference type="ARBA" id="ARBA00022553"/>
    </source>
</evidence>
<keyword evidence="2" id="KW-0902">Two-component regulatory system</keyword>
<evidence type="ECO:0000256" key="6">
    <source>
        <dbReference type="PROSITE-ProRule" id="PRU00169"/>
    </source>
</evidence>
<keyword evidence="3" id="KW-0805">Transcription regulation</keyword>
<protein>
    <submittedName>
        <fullName evidence="8">Sporulation initiation phosphotransferase F</fullName>
    </submittedName>
</protein>
<dbReference type="AlphaFoldDB" id="A0A7G1GZ23"/>
<dbReference type="Gene3D" id="3.40.50.2300">
    <property type="match status" value="1"/>
</dbReference>
<evidence type="ECO:0000256" key="4">
    <source>
        <dbReference type="ARBA" id="ARBA00023125"/>
    </source>
</evidence>
<dbReference type="EMBL" id="AP022873">
    <property type="protein sequence ID" value="BCB95322.1"/>
    <property type="molecule type" value="Genomic_DNA"/>
</dbReference>
<keyword evidence="1 6" id="KW-0597">Phosphoprotein</keyword>
<organism evidence="8 9">
    <name type="scientific">Dissulfurispira thermophila</name>
    <dbReference type="NCBI Taxonomy" id="2715679"/>
    <lineage>
        <taxon>Bacteria</taxon>
        <taxon>Pseudomonadati</taxon>
        <taxon>Nitrospirota</taxon>
        <taxon>Thermodesulfovibrionia</taxon>
        <taxon>Thermodesulfovibrionales</taxon>
        <taxon>Dissulfurispiraceae</taxon>
        <taxon>Dissulfurispira</taxon>
    </lineage>
</organism>
<dbReference type="FunFam" id="3.40.50.2300:FF:000001">
    <property type="entry name" value="DNA-binding response regulator PhoB"/>
    <property type="match status" value="1"/>
</dbReference>
<keyword evidence="9" id="KW-1185">Reference proteome</keyword>
<feature type="modified residue" description="4-aspartylphosphate" evidence="6">
    <location>
        <position position="52"/>
    </location>
</feature>
<accession>A0A7G1GZ23</accession>
<dbReference type="RefSeq" id="WP_203472826.1">
    <property type="nucleotide sequence ID" value="NZ_AP022873.1"/>
</dbReference>
<dbReference type="GO" id="GO:0016740">
    <property type="term" value="F:transferase activity"/>
    <property type="evidence" value="ECO:0007669"/>
    <property type="project" value="UniProtKB-KW"/>
</dbReference>
<evidence type="ECO:0000259" key="7">
    <source>
        <dbReference type="PROSITE" id="PS50110"/>
    </source>
</evidence>
<dbReference type="GO" id="GO:0003677">
    <property type="term" value="F:DNA binding"/>
    <property type="evidence" value="ECO:0007669"/>
    <property type="project" value="UniProtKB-KW"/>
</dbReference>
<keyword evidence="4" id="KW-0238">DNA-binding</keyword>
<dbReference type="GO" id="GO:0000160">
    <property type="term" value="P:phosphorelay signal transduction system"/>
    <property type="evidence" value="ECO:0007669"/>
    <property type="project" value="UniProtKB-KW"/>
</dbReference>
<feature type="domain" description="Response regulatory" evidence="7">
    <location>
        <begin position="3"/>
        <end position="119"/>
    </location>
</feature>
<keyword evidence="5" id="KW-0804">Transcription</keyword>
<sequence>MKKILVVDDDRGVRLSFCEVLKGEGFLPIEASNGKEAIELFKKETPLAVLLDLKMPGMDGLEVLQELKKIDPDIPIIIVTAFSDIETAVICIKIGAYGKGFSSLCCVLEKQQQPYREPI</sequence>
<dbReference type="Proteomes" id="UP000516360">
    <property type="component" value="Chromosome"/>
</dbReference>
<reference evidence="8 9" key="1">
    <citation type="submission" date="2020-03" db="EMBL/GenBank/DDBJ databases">
        <title>Complete genome sequences of two sulfur-disproportionating bacterial strains T55J and Mzg5.</title>
        <authorList>
            <person name="Umezawa K."/>
            <person name="Kojima H."/>
            <person name="Kato Y."/>
            <person name="Fukui M."/>
        </authorList>
    </citation>
    <scope>NUCLEOTIDE SEQUENCE [LARGE SCALE GENOMIC DNA]</scope>
    <source>
        <strain evidence="8 9">T55J</strain>
    </source>
</reference>
<dbReference type="PANTHER" id="PTHR44591">
    <property type="entry name" value="STRESS RESPONSE REGULATOR PROTEIN 1"/>
    <property type="match status" value="1"/>
</dbReference>
<dbReference type="Pfam" id="PF00072">
    <property type="entry name" value="Response_reg"/>
    <property type="match status" value="1"/>
</dbReference>
<dbReference type="SUPFAM" id="SSF52172">
    <property type="entry name" value="CheY-like"/>
    <property type="match status" value="1"/>
</dbReference>
<proteinExistence type="predicted"/>
<evidence type="ECO:0000313" key="9">
    <source>
        <dbReference type="Proteomes" id="UP000516360"/>
    </source>
</evidence>
<evidence type="ECO:0000256" key="2">
    <source>
        <dbReference type="ARBA" id="ARBA00023012"/>
    </source>
</evidence>
<gene>
    <name evidence="8" type="primary">spo0F</name>
    <name evidence="8" type="ORF">JZK55_02440</name>
</gene>
<name>A0A7G1GZ23_9BACT</name>
<dbReference type="KEGG" id="dtp:JZK55_02440"/>
<evidence type="ECO:0000256" key="5">
    <source>
        <dbReference type="ARBA" id="ARBA00023163"/>
    </source>
</evidence>
<evidence type="ECO:0000313" key="8">
    <source>
        <dbReference type="EMBL" id="BCB95322.1"/>
    </source>
</evidence>
<dbReference type="InterPro" id="IPR011006">
    <property type="entry name" value="CheY-like_superfamily"/>
</dbReference>
<dbReference type="InterPro" id="IPR050595">
    <property type="entry name" value="Bact_response_regulator"/>
</dbReference>
<dbReference type="SMART" id="SM00448">
    <property type="entry name" value="REC"/>
    <property type="match status" value="1"/>
</dbReference>
<dbReference type="InterPro" id="IPR001789">
    <property type="entry name" value="Sig_transdc_resp-reg_receiver"/>
</dbReference>
<evidence type="ECO:0000256" key="3">
    <source>
        <dbReference type="ARBA" id="ARBA00023015"/>
    </source>
</evidence>